<comment type="caution">
    <text evidence="1">The sequence shown here is derived from an EMBL/GenBank/DDBJ whole genome shotgun (WGS) entry which is preliminary data.</text>
</comment>
<keyword evidence="2" id="KW-1185">Reference proteome</keyword>
<sequence length="290" mass="29781">MTTSNDLLLTGDAVRIEGGDIVTDGGDLTVEAAAIYVGEAAELNTQGGSEDGQLALNARPMGFLNSGPANGFVDVGLFDLSIVIEEAELKAGNIVIDARIIDPDRSLIRLDSGNATVNSGIDAAVGFLEGLSLFGSISVLLASADIEIGKEAKLNATGDIRIDNEIELTAAMEPTKAYGIGVSVGVLTTYANINVHGTLHASDDVVIQTRVSTTQAATAKPSGVKGFAGSAAVTVLNTESRAMVWEDAKITAGRDVIVDASTIDRGAVSATSGAKKAKWVSRLPLPLKTA</sequence>
<reference evidence="1 2" key="1">
    <citation type="submission" date="2020-05" db="EMBL/GenBank/DDBJ databases">
        <authorList>
            <person name="Ruan W."/>
            <person name="Jeon C.O."/>
            <person name="Chun B.H."/>
        </authorList>
    </citation>
    <scope>NUCLEOTIDE SEQUENCE [LARGE SCALE GENOMIC DNA]</scope>
    <source>
        <strain evidence="1 2">TBZ9</strain>
    </source>
</reference>
<dbReference type="AlphaFoldDB" id="A0A7Y3U0F1"/>
<protein>
    <submittedName>
        <fullName evidence="1">Uncharacterized protein</fullName>
    </submittedName>
</protein>
<dbReference type="RefSeq" id="WP_171703287.1">
    <property type="nucleotide sequence ID" value="NZ_JABFHI010000011.1"/>
</dbReference>
<proteinExistence type="predicted"/>
<evidence type="ECO:0000313" key="2">
    <source>
        <dbReference type="Proteomes" id="UP000588806"/>
    </source>
</evidence>
<evidence type="ECO:0000313" key="1">
    <source>
        <dbReference type="EMBL" id="NOG32827.1"/>
    </source>
</evidence>
<name>A0A7Y3U0F1_9GAMM</name>
<gene>
    <name evidence="1" type="ORF">HLB35_15620</name>
</gene>
<dbReference type="Proteomes" id="UP000588806">
    <property type="component" value="Unassembled WGS sequence"/>
</dbReference>
<reference evidence="1 2" key="2">
    <citation type="submission" date="2020-06" db="EMBL/GenBank/DDBJ databases">
        <title>Halomonas songnenensis sp. nov., a moderately halophilic bacterium isolated from saline and alkaline soils.</title>
        <authorList>
            <person name="Jiang J."/>
            <person name="Pan Y."/>
        </authorList>
    </citation>
    <scope>NUCLEOTIDE SEQUENCE [LARGE SCALE GENOMIC DNA]</scope>
    <source>
        <strain evidence="1 2">TBZ9</strain>
    </source>
</reference>
<accession>A0A7Y3U0F1</accession>
<organism evidence="1 2">
    <name type="scientific">Vreelandella azerica</name>
    <dbReference type="NCBI Taxonomy" id="2732867"/>
    <lineage>
        <taxon>Bacteria</taxon>
        <taxon>Pseudomonadati</taxon>
        <taxon>Pseudomonadota</taxon>
        <taxon>Gammaproteobacteria</taxon>
        <taxon>Oceanospirillales</taxon>
        <taxon>Halomonadaceae</taxon>
        <taxon>Vreelandella</taxon>
    </lineage>
</organism>
<dbReference type="EMBL" id="JABFHI010000011">
    <property type="protein sequence ID" value="NOG32827.1"/>
    <property type="molecule type" value="Genomic_DNA"/>
</dbReference>